<dbReference type="Gene3D" id="1.10.10.10">
    <property type="entry name" value="Winged helix-like DNA-binding domain superfamily/Winged helix DNA-binding domain"/>
    <property type="match status" value="4"/>
</dbReference>
<dbReference type="GO" id="GO:0003697">
    <property type="term" value="F:single-stranded DNA binding"/>
    <property type="evidence" value="ECO:0007669"/>
    <property type="project" value="UniProtKB-UniRule"/>
</dbReference>
<dbReference type="Pfam" id="PF22536">
    <property type="entry name" value="WHD_POLR3C"/>
    <property type="match status" value="1"/>
</dbReference>
<evidence type="ECO:0000256" key="1">
    <source>
        <dbReference type="ARBA" id="ARBA00004123"/>
    </source>
</evidence>
<evidence type="ECO:0000313" key="14">
    <source>
        <dbReference type="Proteomes" id="UP000193920"/>
    </source>
</evidence>
<comment type="similarity">
    <text evidence="2 9">Belongs to the RNA polymerase beta chain family.</text>
</comment>
<organism evidence="13 14">
    <name type="scientific">Neocallimastix californiae</name>
    <dbReference type="NCBI Taxonomy" id="1754190"/>
    <lineage>
        <taxon>Eukaryota</taxon>
        <taxon>Fungi</taxon>
        <taxon>Fungi incertae sedis</taxon>
        <taxon>Chytridiomycota</taxon>
        <taxon>Chytridiomycota incertae sedis</taxon>
        <taxon>Neocallimastigomycetes</taxon>
        <taxon>Neocallimastigales</taxon>
        <taxon>Neocallimastigaceae</taxon>
        <taxon>Neocallimastix</taxon>
    </lineage>
</organism>
<dbReference type="Pfam" id="PF05645">
    <property type="entry name" value="RNA_pol_Rpc82"/>
    <property type="match status" value="1"/>
</dbReference>
<comment type="subunit">
    <text evidence="3 9">Component of the RNA polymerase III (Pol III) complex consisting of 17 subunits.</text>
</comment>
<reference evidence="13 14" key="1">
    <citation type="submission" date="2016-08" db="EMBL/GenBank/DDBJ databases">
        <title>A Parts List for Fungal Cellulosomes Revealed by Comparative Genomics.</title>
        <authorList>
            <consortium name="DOE Joint Genome Institute"/>
            <person name="Haitjema C.H."/>
            <person name="Gilmore S.P."/>
            <person name="Henske J.K."/>
            <person name="Solomon K.V."/>
            <person name="De Groot R."/>
            <person name="Kuo A."/>
            <person name="Mondo S.J."/>
            <person name="Salamov A.A."/>
            <person name="Labutti K."/>
            <person name="Zhao Z."/>
            <person name="Chiniquy J."/>
            <person name="Barry K."/>
            <person name="Brewer H.M."/>
            <person name="Purvine S.O."/>
            <person name="Wright A.T."/>
            <person name="Boxma B."/>
            <person name="Van Alen T."/>
            <person name="Hackstein J.H."/>
            <person name="Baker S.E."/>
            <person name="Grigoriev I.V."/>
            <person name="O'Malley M.A."/>
        </authorList>
    </citation>
    <scope>NUCLEOTIDE SEQUENCE [LARGE SCALE GENOMIC DNA]</scope>
    <source>
        <strain evidence="13 14">G1</strain>
    </source>
</reference>
<protein>
    <recommendedName>
        <fullName evidence="4 9">DNA-directed RNA polymerase III subunit RPC3</fullName>
        <shortName evidence="9">RNA polymerase III subunit C3</shortName>
    </recommendedName>
</protein>
<evidence type="ECO:0000259" key="12">
    <source>
        <dbReference type="Pfam" id="PF22536"/>
    </source>
</evidence>
<sequence>MSLLEISLSKEIISDHFGPIVEKVCTALISKGRLLISQLINYTKLTRLQVEKALFILIQQNIVKYAEKPRTQLNYYSVDINEVLMRIHFPIFIQAIKEIFGADGEEIAKLLLLHGRLSLTSLLTYVEDTDSIKNTFCSMVATGFIIAVRPEDSVSMVDKLLTEEDIEVSKLGASLKANDVSRIRVSLAVRAENEYDNNVATGMKRKAISNYDDYPSKSVYNSINDIDENIISRLNYNKLLVHCRNECVINLVKERLTPSAAELMKEILKIYTEEFNDCKRNSVAGPFSSAQLSYKIRDIKLKIDYSKGGGNKNPIVDYLETYRLDSVKFLTKDVERGNGDYYLNFKQINNHMKIDLIGNAIKEKYGSNSMRLWKILLDKGKFDEKQIAKVALVSHVEARKCLFELLNAGYTYIQEIPKTIDRNTMRSTFLWYTDMNKAEEQLISECYKVLINLKKRRKIEIEKLSKLIEKSERDDVKKDKSLLSEAEIYALEELKKILNRIDISEVGIGKMLLILKEF</sequence>
<proteinExistence type="inferred from homology"/>
<dbReference type="SUPFAM" id="SSF46785">
    <property type="entry name" value="Winged helix' DNA-binding domain"/>
    <property type="match status" value="1"/>
</dbReference>
<evidence type="ECO:0000256" key="2">
    <source>
        <dbReference type="ARBA" id="ARBA00006835"/>
    </source>
</evidence>
<gene>
    <name evidence="13" type="ORF">LY90DRAFT_706603</name>
</gene>
<feature type="domain" description="RNA polymerase III subunit RPC82-related helix-turn-helix" evidence="11">
    <location>
        <begin position="8"/>
        <end position="67"/>
    </location>
</feature>
<dbReference type="EMBL" id="MCOG01000223">
    <property type="protein sequence ID" value="ORY24338.1"/>
    <property type="molecule type" value="Genomic_DNA"/>
</dbReference>
<dbReference type="InterPro" id="IPR036390">
    <property type="entry name" value="WH_DNA-bd_sf"/>
</dbReference>
<dbReference type="InterPro" id="IPR039748">
    <property type="entry name" value="RPC3"/>
</dbReference>
<feature type="domain" description="RNA polymerase III Rpc82 C -terminal" evidence="10">
    <location>
        <begin position="134"/>
        <end position="348"/>
    </location>
</feature>
<evidence type="ECO:0000256" key="5">
    <source>
        <dbReference type="ARBA" id="ARBA00022478"/>
    </source>
</evidence>
<dbReference type="OrthoDB" id="272392at2759"/>
<keyword evidence="6 9" id="KW-0804">Transcription</keyword>
<dbReference type="InterPro" id="IPR036388">
    <property type="entry name" value="WH-like_DNA-bd_sf"/>
</dbReference>
<dbReference type="InterPro" id="IPR055207">
    <property type="entry name" value="POLR3C_WHD"/>
</dbReference>
<dbReference type="InterPro" id="IPR008806">
    <property type="entry name" value="RNA_pol_III_Rpc82_C"/>
</dbReference>
<keyword evidence="5 9" id="KW-0240">DNA-directed RNA polymerase</keyword>
<dbReference type="STRING" id="1754190.A0A1Y2AP16"/>
<name>A0A1Y2AP16_9FUNG</name>
<dbReference type="Proteomes" id="UP000193920">
    <property type="component" value="Unassembled WGS sequence"/>
</dbReference>
<evidence type="ECO:0000259" key="10">
    <source>
        <dbReference type="Pfam" id="PF05645"/>
    </source>
</evidence>
<comment type="caution">
    <text evidence="13">The sequence shown here is derived from an EMBL/GenBank/DDBJ whole genome shotgun (WGS) entry which is preliminary data.</text>
</comment>
<comment type="subcellular location">
    <subcellularLocation>
        <location evidence="1 9">Nucleus</location>
    </subcellularLocation>
</comment>
<keyword evidence="7 9" id="KW-0539">Nucleus</keyword>
<dbReference type="GO" id="GO:0005666">
    <property type="term" value="C:RNA polymerase III complex"/>
    <property type="evidence" value="ECO:0007669"/>
    <property type="project" value="UniProtKB-UniRule"/>
</dbReference>
<evidence type="ECO:0000313" key="13">
    <source>
        <dbReference type="EMBL" id="ORY24338.1"/>
    </source>
</evidence>
<feature type="domain" description="DNA-directed RNA polymerase III subunit RPC3 winged-helix" evidence="12">
    <location>
        <begin position="359"/>
        <end position="432"/>
    </location>
</feature>
<evidence type="ECO:0000256" key="8">
    <source>
        <dbReference type="ARBA" id="ARBA00025127"/>
    </source>
</evidence>
<dbReference type="GO" id="GO:0006351">
    <property type="term" value="P:DNA-templated transcription"/>
    <property type="evidence" value="ECO:0007669"/>
    <property type="project" value="InterPro"/>
</dbReference>
<evidence type="ECO:0000259" key="11">
    <source>
        <dbReference type="Pfam" id="PF08221"/>
    </source>
</evidence>
<evidence type="ECO:0000256" key="9">
    <source>
        <dbReference type="RuleBase" id="RU367076"/>
    </source>
</evidence>
<dbReference type="InterPro" id="IPR013197">
    <property type="entry name" value="RNA_pol_III_RPC82-rel_HTH"/>
</dbReference>
<evidence type="ECO:0000256" key="7">
    <source>
        <dbReference type="ARBA" id="ARBA00023242"/>
    </source>
</evidence>
<evidence type="ECO:0000256" key="3">
    <source>
        <dbReference type="ARBA" id="ARBA00011206"/>
    </source>
</evidence>
<dbReference type="AlphaFoldDB" id="A0A1Y2AP16"/>
<accession>A0A1Y2AP16</accession>
<evidence type="ECO:0000256" key="6">
    <source>
        <dbReference type="ARBA" id="ARBA00023163"/>
    </source>
</evidence>
<dbReference type="Pfam" id="PF08221">
    <property type="entry name" value="HTH_9"/>
    <property type="match status" value="1"/>
</dbReference>
<dbReference type="PANTHER" id="PTHR12949">
    <property type="entry name" value="RNA POLYMERASE III DNA DIRECTED -RELATED"/>
    <property type="match status" value="1"/>
</dbReference>
<evidence type="ECO:0000256" key="4">
    <source>
        <dbReference type="ARBA" id="ARBA00016689"/>
    </source>
</evidence>
<comment type="function">
    <text evidence="8 9">DNA-dependent RNA polymerase catalyzes the transcription of DNA into RNA using the four ribonucleoside triphosphates as substrates. Specific core component of RNA polymerase III which synthesizes small RNAs, such as 5S rRNA and tRNAs.</text>
</comment>
<dbReference type="PANTHER" id="PTHR12949:SF0">
    <property type="entry name" value="DNA-DIRECTED RNA POLYMERASE III SUBUNIT RPC3"/>
    <property type="match status" value="1"/>
</dbReference>
<keyword evidence="14" id="KW-1185">Reference proteome</keyword>